<evidence type="ECO:0000256" key="1">
    <source>
        <dbReference type="SAM" id="MobiDB-lite"/>
    </source>
</evidence>
<evidence type="ECO:0000313" key="2">
    <source>
        <dbReference type="EMBL" id="KAK0418337.1"/>
    </source>
</evidence>
<proteinExistence type="predicted"/>
<keyword evidence="3" id="KW-1185">Reference proteome</keyword>
<dbReference type="EMBL" id="JAUCMV010000002">
    <property type="protein sequence ID" value="KAK0418337.1"/>
    <property type="molecule type" value="Genomic_DNA"/>
</dbReference>
<feature type="compositionally biased region" description="Basic and acidic residues" evidence="1">
    <location>
        <begin position="54"/>
        <end position="63"/>
    </location>
</feature>
<comment type="caution">
    <text evidence="2">The sequence shown here is derived from an EMBL/GenBank/DDBJ whole genome shotgun (WGS) entry which is preliminary data.</text>
</comment>
<dbReference type="AlphaFoldDB" id="A0AA39M2E1"/>
<name>A0AA39M2E1_9BILA</name>
<protein>
    <recommendedName>
        <fullName evidence="4">Ribosomal protein L7Ae/L30e/S12e/Gadd45 domain-containing protein</fullName>
    </recommendedName>
</protein>
<dbReference type="Proteomes" id="UP001175271">
    <property type="component" value="Unassembled WGS sequence"/>
</dbReference>
<reference evidence="2" key="1">
    <citation type="submission" date="2023-06" db="EMBL/GenBank/DDBJ databases">
        <title>Genomic analysis of the entomopathogenic nematode Steinernema hermaphroditum.</title>
        <authorList>
            <person name="Schwarz E.M."/>
            <person name="Heppert J.K."/>
            <person name="Baniya A."/>
            <person name="Schwartz H.T."/>
            <person name="Tan C.-H."/>
            <person name="Antoshechkin I."/>
            <person name="Sternberg P.W."/>
            <person name="Goodrich-Blair H."/>
            <person name="Dillman A.R."/>
        </authorList>
    </citation>
    <scope>NUCLEOTIDE SEQUENCE</scope>
    <source>
        <strain evidence="2">PS9179</strain>
        <tissue evidence="2">Whole animal</tissue>
    </source>
</reference>
<organism evidence="2 3">
    <name type="scientific">Steinernema hermaphroditum</name>
    <dbReference type="NCBI Taxonomy" id="289476"/>
    <lineage>
        <taxon>Eukaryota</taxon>
        <taxon>Metazoa</taxon>
        <taxon>Ecdysozoa</taxon>
        <taxon>Nematoda</taxon>
        <taxon>Chromadorea</taxon>
        <taxon>Rhabditida</taxon>
        <taxon>Tylenchina</taxon>
        <taxon>Panagrolaimomorpha</taxon>
        <taxon>Strongyloidoidea</taxon>
        <taxon>Steinernematidae</taxon>
        <taxon>Steinernema</taxon>
    </lineage>
</organism>
<evidence type="ECO:0008006" key="4">
    <source>
        <dbReference type="Google" id="ProtNLM"/>
    </source>
</evidence>
<feature type="region of interest" description="Disordered" evidence="1">
    <location>
        <begin position="49"/>
        <end position="75"/>
    </location>
</feature>
<evidence type="ECO:0000313" key="3">
    <source>
        <dbReference type="Proteomes" id="UP001175271"/>
    </source>
</evidence>
<sequence length="204" mass="22433">MTKVKPPKPYLKSSQKFDWHLEQSAESSESIAKKLAEFLESKGFKRRRALRQRKGCEDAEKPSTSEPPKSPPLHEFASVGLRSVLRGMEARELKAVVIDSSILKSSALATSLAFYANGCRSFCDVYAVPGVDTFLAKALQMKNVTAVGFKEPSEEVIAFLKANLSPVGLSQEGGERRLVALEMSTPIGKVGKNKKRNRSERSST</sequence>
<gene>
    <name evidence="2" type="ORF">QR680_013507</name>
</gene>
<accession>A0AA39M2E1</accession>